<comment type="caution">
    <text evidence="2">The sequence shown here is derived from an EMBL/GenBank/DDBJ whole genome shotgun (WGS) entry which is preliminary data.</text>
</comment>
<feature type="signal peptide" evidence="1">
    <location>
        <begin position="1"/>
        <end position="22"/>
    </location>
</feature>
<protein>
    <submittedName>
        <fullName evidence="2">Uncharacterized protein</fullName>
    </submittedName>
</protein>
<gene>
    <name evidence="2" type="ORF">HJG60_010310</name>
</gene>
<reference evidence="2 3" key="1">
    <citation type="journal article" date="2020" name="Nature">
        <title>Six reference-quality genomes reveal evolution of bat adaptations.</title>
        <authorList>
            <person name="Jebb D."/>
            <person name="Huang Z."/>
            <person name="Pippel M."/>
            <person name="Hughes G.M."/>
            <person name="Lavrichenko K."/>
            <person name="Devanna P."/>
            <person name="Winkler S."/>
            <person name="Jermiin L.S."/>
            <person name="Skirmuntt E.C."/>
            <person name="Katzourakis A."/>
            <person name="Burkitt-Gray L."/>
            <person name="Ray D.A."/>
            <person name="Sullivan K.A.M."/>
            <person name="Roscito J.G."/>
            <person name="Kirilenko B.M."/>
            <person name="Davalos L.M."/>
            <person name="Corthals A.P."/>
            <person name="Power M.L."/>
            <person name="Jones G."/>
            <person name="Ransome R.D."/>
            <person name="Dechmann D.K.N."/>
            <person name="Locatelli A.G."/>
            <person name="Puechmaille S.J."/>
            <person name="Fedrigo O."/>
            <person name="Jarvis E.D."/>
            <person name="Hiller M."/>
            <person name="Vernes S.C."/>
            <person name="Myers E.W."/>
            <person name="Teeling E.C."/>
        </authorList>
    </citation>
    <scope>NUCLEOTIDE SEQUENCE [LARGE SCALE GENOMIC DNA]</scope>
    <source>
        <strain evidence="2">Bat1K_MPI-CBG_1</strain>
    </source>
</reference>
<accession>A0A834ASV7</accession>
<dbReference type="AlphaFoldDB" id="A0A834ASV7"/>
<feature type="chain" id="PRO_5032759691" evidence="1">
    <location>
        <begin position="23"/>
        <end position="125"/>
    </location>
</feature>
<evidence type="ECO:0000313" key="2">
    <source>
        <dbReference type="EMBL" id="KAF6119943.1"/>
    </source>
</evidence>
<organism evidence="2 3">
    <name type="scientific">Phyllostomus discolor</name>
    <name type="common">pale spear-nosed bat</name>
    <dbReference type="NCBI Taxonomy" id="89673"/>
    <lineage>
        <taxon>Eukaryota</taxon>
        <taxon>Metazoa</taxon>
        <taxon>Chordata</taxon>
        <taxon>Craniata</taxon>
        <taxon>Vertebrata</taxon>
        <taxon>Euteleostomi</taxon>
        <taxon>Mammalia</taxon>
        <taxon>Eutheria</taxon>
        <taxon>Laurasiatheria</taxon>
        <taxon>Chiroptera</taxon>
        <taxon>Yangochiroptera</taxon>
        <taxon>Phyllostomidae</taxon>
        <taxon>Phyllostominae</taxon>
        <taxon>Phyllostomus</taxon>
    </lineage>
</organism>
<name>A0A834ASV7_9CHIR</name>
<sequence>METNMLSCISSLALLFSQSLYSTLPQIISLMTSILLSKYEVVKSDLLLGVKSNIQCKYMVRIIYLHSSFYPICLESQLDPSGIIIIFKSALLPGIDGEALHFQKLDSMKYPFQFLLSHPILLYLI</sequence>
<proteinExistence type="predicted"/>
<keyword evidence="1" id="KW-0732">Signal</keyword>
<dbReference type="EMBL" id="JABVXQ010000003">
    <property type="protein sequence ID" value="KAF6119943.1"/>
    <property type="molecule type" value="Genomic_DNA"/>
</dbReference>
<evidence type="ECO:0000313" key="3">
    <source>
        <dbReference type="Proteomes" id="UP000664940"/>
    </source>
</evidence>
<evidence type="ECO:0000256" key="1">
    <source>
        <dbReference type="SAM" id="SignalP"/>
    </source>
</evidence>
<dbReference type="Proteomes" id="UP000664940">
    <property type="component" value="Unassembled WGS sequence"/>
</dbReference>